<organism evidence="2 3">
    <name type="scientific">Monoraphidium neglectum</name>
    <dbReference type="NCBI Taxonomy" id="145388"/>
    <lineage>
        <taxon>Eukaryota</taxon>
        <taxon>Viridiplantae</taxon>
        <taxon>Chlorophyta</taxon>
        <taxon>core chlorophytes</taxon>
        <taxon>Chlorophyceae</taxon>
        <taxon>CS clade</taxon>
        <taxon>Sphaeropleales</taxon>
        <taxon>Selenastraceae</taxon>
        <taxon>Monoraphidium</taxon>
    </lineage>
</organism>
<keyword evidence="1" id="KW-1133">Transmembrane helix</keyword>
<dbReference type="InterPro" id="IPR038760">
    <property type="entry name" value="PsbY_plant"/>
</dbReference>
<dbReference type="OrthoDB" id="2016024at2759"/>
<dbReference type="EMBL" id="KK101176">
    <property type="protein sequence ID" value="KIZ01880.1"/>
    <property type="molecule type" value="Genomic_DNA"/>
</dbReference>
<dbReference type="PANTHER" id="PTHR34790">
    <property type="entry name" value="PHOTOSYSTEM II CORE COMPLEX PROTEINS PSBY, CHLOROPLASTIC"/>
    <property type="match status" value="1"/>
</dbReference>
<feature type="transmembrane region" description="Helical" evidence="1">
    <location>
        <begin position="400"/>
        <end position="419"/>
    </location>
</feature>
<dbReference type="GO" id="GO:0009523">
    <property type="term" value="C:photosystem II"/>
    <property type="evidence" value="ECO:0007669"/>
    <property type="project" value="InterPro"/>
</dbReference>
<evidence type="ECO:0000313" key="3">
    <source>
        <dbReference type="Proteomes" id="UP000054498"/>
    </source>
</evidence>
<feature type="transmembrane region" description="Helical" evidence="1">
    <location>
        <begin position="160"/>
        <end position="179"/>
    </location>
</feature>
<dbReference type="STRING" id="145388.A0A0D2MFG5"/>
<feature type="transmembrane region" description="Helical" evidence="1">
    <location>
        <begin position="80"/>
        <end position="99"/>
    </location>
</feature>
<evidence type="ECO:0000313" key="2">
    <source>
        <dbReference type="EMBL" id="KIZ01880.1"/>
    </source>
</evidence>
<name>A0A0D2MFG5_9CHLO</name>
<evidence type="ECO:0000256" key="1">
    <source>
        <dbReference type="SAM" id="Phobius"/>
    </source>
</evidence>
<dbReference type="GeneID" id="25738955"/>
<feature type="transmembrane region" description="Helical" evidence="1">
    <location>
        <begin position="280"/>
        <end position="300"/>
    </location>
</feature>
<feature type="transmembrane region" description="Helical" evidence="1">
    <location>
        <begin position="360"/>
        <end position="380"/>
    </location>
</feature>
<feature type="transmembrane region" description="Helical" evidence="1">
    <location>
        <begin position="320"/>
        <end position="339"/>
    </location>
</feature>
<proteinExistence type="predicted"/>
<protein>
    <recommendedName>
        <fullName evidence="4">Photosystem II PsbY protein</fullName>
    </recommendedName>
</protein>
<feature type="transmembrane region" description="Helical" evidence="1">
    <location>
        <begin position="120"/>
        <end position="140"/>
    </location>
</feature>
<dbReference type="Proteomes" id="UP000054498">
    <property type="component" value="Unassembled WGS sequence"/>
</dbReference>
<dbReference type="GO" id="GO:0045454">
    <property type="term" value="P:cell redox homeostasis"/>
    <property type="evidence" value="ECO:0007669"/>
    <property type="project" value="TreeGrafter"/>
</dbReference>
<gene>
    <name evidence="2" type="ORF">MNEG_6079</name>
</gene>
<dbReference type="KEGG" id="mng:MNEG_6079"/>
<dbReference type="GO" id="GO:0009534">
    <property type="term" value="C:chloroplast thylakoid"/>
    <property type="evidence" value="ECO:0007669"/>
    <property type="project" value="TreeGrafter"/>
</dbReference>
<reference evidence="2 3" key="1">
    <citation type="journal article" date="2013" name="BMC Genomics">
        <title>Reconstruction of the lipid metabolism for the microalga Monoraphidium neglectum from its genome sequence reveals characteristics suitable for biofuel production.</title>
        <authorList>
            <person name="Bogen C."/>
            <person name="Al-Dilaimi A."/>
            <person name="Albersmeier A."/>
            <person name="Wichmann J."/>
            <person name="Grundmann M."/>
            <person name="Rupp O."/>
            <person name="Lauersen K.J."/>
            <person name="Blifernez-Klassen O."/>
            <person name="Kalinowski J."/>
            <person name="Goesmann A."/>
            <person name="Mussgnug J.H."/>
            <person name="Kruse O."/>
        </authorList>
    </citation>
    <scope>NUCLEOTIDE SEQUENCE [LARGE SCALE GENOMIC DNA]</scope>
    <source>
        <strain evidence="2 3">SAG 48.87</strain>
    </source>
</reference>
<accession>A0A0D2MFG5</accession>
<dbReference type="AlphaFoldDB" id="A0A0D2MFG5"/>
<feature type="transmembrane region" description="Helical" evidence="1">
    <location>
        <begin position="200"/>
        <end position="220"/>
    </location>
</feature>
<keyword evidence="1" id="KW-0472">Membrane</keyword>
<keyword evidence="3" id="KW-1185">Reference proteome</keyword>
<dbReference type="RefSeq" id="XP_013900899.1">
    <property type="nucleotide sequence ID" value="XM_014045445.1"/>
</dbReference>
<dbReference type="PANTHER" id="PTHR34790:SF1">
    <property type="entry name" value="PHOTOSYSTEM II CORE COMPLEX PROTEINS PSBY, CHLOROPLASTIC"/>
    <property type="match status" value="1"/>
</dbReference>
<keyword evidence="1" id="KW-0812">Transmembrane</keyword>
<evidence type="ECO:0008006" key="4">
    <source>
        <dbReference type="Google" id="ProtNLM"/>
    </source>
</evidence>
<sequence>MALASKASQLSVSARLPAPRAVPKLRSGRRSVHVAASAVGRDDQIAKLLAIPAAAGVLLSSGHAQAATELAQLAASDNRLGTIALLFAPAVAWVGFNMLQPLNNQLDRMSEMNAAPAPKAAKRRGVASAVGLGAALSLFAAQQAEAATEIAQLAASDNRLGTIALLFAPAVAWVGFNMLQPLNNQLDRMSEMNAAPAPKAAKRRGVASAVGLGAALSLFAAQHAEAATEVAQLAASDNRLGTIALLFAPAVAWVGFNMLQPLNNQLDRMSEMNAAPAPKAAKRRGVASAVGLGAALSLFAAQHAEAATEVAQLAASDNRLGTIALLFAPAVAWVGFNMLQPLNNQLDRMSEMNAAPAPKAAKRRGVASAVGLGAALSLFAAQHAEAATEVAQLAASDNRLGTIALLFAPAVAWVGFNMLQPLNNQLDRMSEMNAAPAPKAAKRR</sequence>
<feature type="transmembrane region" description="Helical" evidence="1">
    <location>
        <begin position="240"/>
        <end position="259"/>
    </location>
</feature>